<keyword evidence="3" id="KW-1185">Reference proteome</keyword>
<comment type="caution">
    <text evidence="2">The sequence shown here is derived from an EMBL/GenBank/DDBJ whole genome shotgun (WGS) entry which is preliminary data.</text>
</comment>
<sequence length="187" mass="20812">MMEFQVTDMAWYEPRQQLLQRDPQFITACYWLIRDLLRRSTMLPLRSEATSSRGMPDGSPQHGTCSFWQHVCGNTSVTQPSAAQLGAVGFACLVRSGLRMEQFFCRFLFLMIRDPPMKAIQAVLGGELKISSRTLALAAHFRPGDFFGQVHEFGILSCALGSICGQRSQGGTQLKDGSTDGKSIEKR</sequence>
<protein>
    <submittedName>
        <fullName evidence="2">Uncharacterized protein</fullName>
    </submittedName>
</protein>
<evidence type="ECO:0000313" key="3">
    <source>
        <dbReference type="Proteomes" id="UP000186817"/>
    </source>
</evidence>
<organism evidence="2 3">
    <name type="scientific">Symbiodinium microadriaticum</name>
    <name type="common">Dinoflagellate</name>
    <name type="synonym">Zooxanthella microadriatica</name>
    <dbReference type="NCBI Taxonomy" id="2951"/>
    <lineage>
        <taxon>Eukaryota</taxon>
        <taxon>Sar</taxon>
        <taxon>Alveolata</taxon>
        <taxon>Dinophyceae</taxon>
        <taxon>Suessiales</taxon>
        <taxon>Symbiodiniaceae</taxon>
        <taxon>Symbiodinium</taxon>
    </lineage>
</organism>
<dbReference type="EMBL" id="LSRX01000087">
    <property type="protein sequence ID" value="OLQ09935.1"/>
    <property type="molecule type" value="Genomic_DNA"/>
</dbReference>
<dbReference type="Proteomes" id="UP000186817">
    <property type="component" value="Unassembled WGS sequence"/>
</dbReference>
<feature type="compositionally biased region" description="Polar residues" evidence="1">
    <location>
        <begin position="166"/>
        <end position="176"/>
    </location>
</feature>
<name>A0A1Q9ER83_SYMMI</name>
<dbReference type="AlphaFoldDB" id="A0A1Q9ER83"/>
<evidence type="ECO:0000313" key="2">
    <source>
        <dbReference type="EMBL" id="OLQ09935.1"/>
    </source>
</evidence>
<feature type="compositionally biased region" description="Basic and acidic residues" evidence="1">
    <location>
        <begin position="177"/>
        <end position="187"/>
    </location>
</feature>
<reference evidence="2 3" key="1">
    <citation type="submission" date="2016-02" db="EMBL/GenBank/DDBJ databases">
        <title>Genome analysis of coral dinoflagellate symbionts highlights evolutionary adaptations to a symbiotic lifestyle.</title>
        <authorList>
            <person name="Aranda M."/>
            <person name="Li Y."/>
            <person name="Liew Y.J."/>
            <person name="Baumgarten S."/>
            <person name="Simakov O."/>
            <person name="Wilson M."/>
            <person name="Piel J."/>
            <person name="Ashoor H."/>
            <person name="Bougouffa S."/>
            <person name="Bajic V.B."/>
            <person name="Ryu T."/>
            <person name="Ravasi T."/>
            <person name="Bayer T."/>
            <person name="Micklem G."/>
            <person name="Kim H."/>
            <person name="Bhak J."/>
            <person name="Lajeunesse T.C."/>
            <person name="Voolstra C.R."/>
        </authorList>
    </citation>
    <scope>NUCLEOTIDE SEQUENCE [LARGE SCALE GENOMIC DNA]</scope>
    <source>
        <strain evidence="2 3">CCMP2467</strain>
    </source>
</reference>
<proteinExistence type="predicted"/>
<gene>
    <name evidence="2" type="ORF">AK812_SmicGene6375</name>
</gene>
<feature type="region of interest" description="Disordered" evidence="1">
    <location>
        <begin position="166"/>
        <end position="187"/>
    </location>
</feature>
<evidence type="ECO:0000256" key="1">
    <source>
        <dbReference type="SAM" id="MobiDB-lite"/>
    </source>
</evidence>
<accession>A0A1Q9ER83</accession>